<keyword evidence="2" id="KW-1185">Reference proteome</keyword>
<accession>A0A0C9VCA9</accession>
<gene>
    <name evidence="1" type="ORF">M422DRAFT_782663</name>
</gene>
<evidence type="ECO:0000313" key="1">
    <source>
        <dbReference type="EMBL" id="KIJ34921.1"/>
    </source>
</evidence>
<protein>
    <submittedName>
        <fullName evidence="1">Uncharacterized protein</fullName>
    </submittedName>
</protein>
<reference evidence="1 2" key="1">
    <citation type="submission" date="2014-06" db="EMBL/GenBank/DDBJ databases">
        <title>Evolutionary Origins and Diversification of the Mycorrhizal Mutualists.</title>
        <authorList>
            <consortium name="DOE Joint Genome Institute"/>
            <consortium name="Mycorrhizal Genomics Consortium"/>
            <person name="Kohler A."/>
            <person name="Kuo A."/>
            <person name="Nagy L.G."/>
            <person name="Floudas D."/>
            <person name="Copeland A."/>
            <person name="Barry K.W."/>
            <person name="Cichocki N."/>
            <person name="Veneault-Fourrey C."/>
            <person name="LaButti K."/>
            <person name="Lindquist E.A."/>
            <person name="Lipzen A."/>
            <person name="Lundell T."/>
            <person name="Morin E."/>
            <person name="Murat C."/>
            <person name="Riley R."/>
            <person name="Ohm R."/>
            <person name="Sun H."/>
            <person name="Tunlid A."/>
            <person name="Henrissat B."/>
            <person name="Grigoriev I.V."/>
            <person name="Hibbett D.S."/>
            <person name="Martin F."/>
        </authorList>
    </citation>
    <scope>NUCLEOTIDE SEQUENCE [LARGE SCALE GENOMIC DNA]</scope>
    <source>
        <strain evidence="1 2">SS14</strain>
    </source>
</reference>
<name>A0A0C9VCA9_SPHS4</name>
<proteinExistence type="predicted"/>
<dbReference type="OrthoDB" id="2744000at2759"/>
<dbReference type="EMBL" id="KN837194">
    <property type="protein sequence ID" value="KIJ34921.1"/>
    <property type="molecule type" value="Genomic_DNA"/>
</dbReference>
<organism evidence="1 2">
    <name type="scientific">Sphaerobolus stellatus (strain SS14)</name>
    <dbReference type="NCBI Taxonomy" id="990650"/>
    <lineage>
        <taxon>Eukaryota</taxon>
        <taxon>Fungi</taxon>
        <taxon>Dikarya</taxon>
        <taxon>Basidiomycota</taxon>
        <taxon>Agaricomycotina</taxon>
        <taxon>Agaricomycetes</taxon>
        <taxon>Phallomycetidae</taxon>
        <taxon>Geastrales</taxon>
        <taxon>Sphaerobolaceae</taxon>
        <taxon>Sphaerobolus</taxon>
    </lineage>
</organism>
<dbReference type="AlphaFoldDB" id="A0A0C9VCA9"/>
<evidence type="ECO:0000313" key="2">
    <source>
        <dbReference type="Proteomes" id="UP000054279"/>
    </source>
</evidence>
<dbReference type="HOGENOM" id="CLU_107229_0_0_1"/>
<sequence>MSFDRMFHNVDLALRLAIAKHEFRPEQIWKLDSLAKERSKSKSFELDDDGSWTKKEKAATSKDYPTQRSLFDPLTRYFQMVQLYILYSAGINSAGQVIFALGEYLRQLQNLAAEYEWNAVLRYHFEFHSIRLAEMRSGDYSGWAVFDRNLGGQYLDGHMRRSNASKTNTSTTSSTRTQFCFAFQAGNCSSPCAHGRLHQCQHCKSDAHGSKNCSQKKAPVA</sequence>
<dbReference type="Proteomes" id="UP000054279">
    <property type="component" value="Unassembled WGS sequence"/>
</dbReference>